<dbReference type="PANTHER" id="PTHR42706">
    <property type="entry name" value="FORMYLTETRAHYDROFOLATE DEFORMYLASE"/>
    <property type="match status" value="1"/>
</dbReference>
<feature type="active site" evidence="3">
    <location>
        <position position="224"/>
    </location>
</feature>
<comment type="function">
    <text evidence="3">Catalyzes the hydrolysis of 10-formyltetrahydrofolate (formyl-FH4) to formate and tetrahydrofolate (FH4).</text>
</comment>
<keyword evidence="3" id="KW-0658">Purine biosynthesis</keyword>
<keyword evidence="1 3" id="KW-0554">One-carbon metabolism</keyword>
<evidence type="ECO:0000256" key="2">
    <source>
        <dbReference type="ARBA" id="ARBA00022801"/>
    </source>
</evidence>
<dbReference type="PANTHER" id="PTHR42706:SF1">
    <property type="entry name" value="FORMYLTETRAHYDROFOLATE DEFORMYLASE 2, MITOCHONDRIAL"/>
    <property type="match status" value="1"/>
</dbReference>
<evidence type="ECO:0000259" key="5">
    <source>
        <dbReference type="PROSITE" id="PS51671"/>
    </source>
</evidence>
<keyword evidence="2 3" id="KW-0378">Hydrolase</keyword>
<dbReference type="STRING" id="649349.Lbys_2666"/>
<dbReference type="SUPFAM" id="SSF55021">
    <property type="entry name" value="ACT-like"/>
    <property type="match status" value="1"/>
</dbReference>
<dbReference type="SUPFAM" id="SSF53328">
    <property type="entry name" value="Formyltransferase"/>
    <property type="match status" value="1"/>
</dbReference>
<feature type="domain" description="ACT" evidence="5">
    <location>
        <begin position="5"/>
        <end position="85"/>
    </location>
</feature>
<dbReference type="NCBIfam" id="TIGR00655">
    <property type="entry name" value="PurU"/>
    <property type="match status" value="1"/>
</dbReference>
<dbReference type="PROSITE" id="PS51671">
    <property type="entry name" value="ACT"/>
    <property type="match status" value="1"/>
</dbReference>
<dbReference type="InterPro" id="IPR045865">
    <property type="entry name" value="ACT-like_dom_sf"/>
</dbReference>
<dbReference type="Pfam" id="PF00551">
    <property type="entry name" value="Formyl_trans_N"/>
    <property type="match status" value="1"/>
</dbReference>
<dbReference type="InterPro" id="IPR044074">
    <property type="entry name" value="PurU_ACT"/>
</dbReference>
<dbReference type="CDD" id="cd04875">
    <property type="entry name" value="ACT_F4HF-DF"/>
    <property type="match status" value="1"/>
</dbReference>
<dbReference type="InterPro" id="IPR004810">
    <property type="entry name" value="PurU"/>
</dbReference>
<dbReference type="Gene3D" id="3.40.50.170">
    <property type="entry name" value="Formyl transferase, N-terminal domain"/>
    <property type="match status" value="1"/>
</dbReference>
<keyword evidence="7" id="KW-1185">Reference proteome</keyword>
<dbReference type="NCBIfam" id="NF004684">
    <property type="entry name" value="PRK06027.1"/>
    <property type="match status" value="1"/>
</dbReference>
<comment type="pathway">
    <text evidence="3">Purine metabolism; IMP biosynthesis via de novo pathway; formate from 10-formyl-5,6,7,8-tetrahydrofolate: step 1/1.</text>
</comment>
<dbReference type="AlphaFoldDB" id="E4RQC0"/>
<reference key="1">
    <citation type="submission" date="2010-11" db="EMBL/GenBank/DDBJ databases">
        <title>The complete genome of Leadbetterella byssophila DSM 17132.</title>
        <authorList>
            <consortium name="US DOE Joint Genome Institute (JGI-PGF)"/>
            <person name="Lucas S."/>
            <person name="Copeland A."/>
            <person name="Lapidus A."/>
            <person name="Glavina del Rio T."/>
            <person name="Dalin E."/>
            <person name="Tice H."/>
            <person name="Bruce D."/>
            <person name="Goodwin L."/>
            <person name="Pitluck S."/>
            <person name="Kyrpides N."/>
            <person name="Mavromatis K."/>
            <person name="Ivanova N."/>
            <person name="Teshima H."/>
            <person name="Brettin T."/>
            <person name="Detter J.C."/>
            <person name="Han C."/>
            <person name="Tapia R."/>
            <person name="Land M."/>
            <person name="Hauser L."/>
            <person name="Markowitz V."/>
            <person name="Cheng J.-F."/>
            <person name="Hugenholtz P."/>
            <person name="Woyke T."/>
            <person name="Wu D."/>
            <person name="Tindall B."/>
            <person name="Pomrenke H.G."/>
            <person name="Brambilla E."/>
            <person name="Klenk H.-P."/>
            <person name="Eisen J.A."/>
        </authorList>
    </citation>
    <scope>NUCLEOTIDE SEQUENCE [LARGE SCALE GENOMIC DNA]</scope>
    <source>
        <strain>DSM 17132</strain>
    </source>
</reference>
<dbReference type="InterPro" id="IPR002376">
    <property type="entry name" value="Formyl_transf_N"/>
</dbReference>
<dbReference type="eggNOG" id="COG0788">
    <property type="taxonomic scope" value="Bacteria"/>
</dbReference>
<protein>
    <recommendedName>
        <fullName evidence="3 4">Formyltetrahydrofolate deformylase</fullName>
        <ecNumber evidence="3 4">3.5.1.10</ecNumber>
    </recommendedName>
    <alternativeName>
        <fullName evidence="3">Formyl-FH(4) hydrolase</fullName>
    </alternativeName>
</protein>
<evidence type="ECO:0000313" key="7">
    <source>
        <dbReference type="Proteomes" id="UP000007435"/>
    </source>
</evidence>
<dbReference type="EMBL" id="CP002305">
    <property type="protein sequence ID" value="ADQ18328.1"/>
    <property type="molecule type" value="Genomic_DNA"/>
</dbReference>
<dbReference type="InterPro" id="IPR036477">
    <property type="entry name" value="Formyl_transf_N_sf"/>
</dbReference>
<evidence type="ECO:0000256" key="4">
    <source>
        <dbReference type="NCBIfam" id="TIGR00655"/>
    </source>
</evidence>
<proteinExistence type="inferred from homology"/>
<dbReference type="HOGENOM" id="CLU_038395_3_0_10"/>
<accession>E4RQC0</accession>
<dbReference type="KEGG" id="lby:Lbys_2666"/>
<evidence type="ECO:0000313" key="6">
    <source>
        <dbReference type="EMBL" id="ADQ18328.1"/>
    </source>
</evidence>
<dbReference type="PIRSF" id="PIRSF036480">
    <property type="entry name" value="FormyFH4_hydr"/>
    <property type="match status" value="1"/>
</dbReference>
<comment type="catalytic activity">
    <reaction evidence="3">
        <text>(6R)-10-formyltetrahydrofolate + H2O = (6S)-5,6,7,8-tetrahydrofolate + formate + H(+)</text>
        <dbReference type="Rhea" id="RHEA:19833"/>
        <dbReference type="ChEBI" id="CHEBI:15377"/>
        <dbReference type="ChEBI" id="CHEBI:15378"/>
        <dbReference type="ChEBI" id="CHEBI:15740"/>
        <dbReference type="ChEBI" id="CHEBI:57453"/>
        <dbReference type="ChEBI" id="CHEBI:195366"/>
        <dbReference type="EC" id="3.5.1.10"/>
    </reaction>
</comment>
<dbReference type="OrthoDB" id="9806170at2"/>
<organism evidence="6 7">
    <name type="scientific">Leadbetterella byssophila (strain DSM 17132 / JCM 16389 / KACC 11308 / NBRC 106382 / 4M15)</name>
    <dbReference type="NCBI Taxonomy" id="649349"/>
    <lineage>
        <taxon>Bacteria</taxon>
        <taxon>Pseudomonadati</taxon>
        <taxon>Bacteroidota</taxon>
        <taxon>Cytophagia</taxon>
        <taxon>Cytophagales</taxon>
        <taxon>Leadbetterellaceae</taxon>
        <taxon>Leadbetterella</taxon>
    </lineage>
</organism>
<comment type="similarity">
    <text evidence="3">Belongs to the PurU family.</text>
</comment>
<name>E4RQC0_LEAB4</name>
<sequence length="279" mass="32058">MGKYILLTEGPDAKGLIFHVTSVLFEYGCNILKQSEYVSPDKHFYMRTEFEHPGSFEKEALLEALKSRITDPLFHFKLDTLQKKNIVILCTKEHHCLSEILVRNWFGEINANVLGVISNHKTLQPFVEKFGLPFHAIEAEGLSREEHEAKVLEILSSYSADYLVLAKYMRILSPEFIRRYPNKIINIHHSFLPAFVGAQPYKQAYDRGVKIIGATAHFVTDQLDQGPIIAQDTKEIDHRYSASDMARDGREVETRVLLKALEWVFSDRVFIYGNKTVIL</sequence>
<dbReference type="PRINTS" id="PR01575">
    <property type="entry name" value="FFH4HYDRLASE"/>
</dbReference>
<dbReference type="HAMAP" id="MF_01927">
    <property type="entry name" value="PurU"/>
    <property type="match status" value="1"/>
</dbReference>
<evidence type="ECO:0000256" key="1">
    <source>
        <dbReference type="ARBA" id="ARBA00022563"/>
    </source>
</evidence>
<evidence type="ECO:0000256" key="3">
    <source>
        <dbReference type="HAMAP-Rule" id="MF_01927"/>
    </source>
</evidence>
<dbReference type="RefSeq" id="WP_013409365.1">
    <property type="nucleotide sequence ID" value="NC_014655.1"/>
</dbReference>
<reference evidence="6 7" key="2">
    <citation type="journal article" date="2011" name="Stand. Genomic Sci.">
        <title>Complete genome sequence of Leadbetterella byssophila type strain (4M15).</title>
        <authorList>
            <person name="Abt B."/>
            <person name="Teshima H."/>
            <person name="Lucas S."/>
            <person name="Lapidus A."/>
            <person name="Del Rio T.G."/>
            <person name="Nolan M."/>
            <person name="Tice H."/>
            <person name="Cheng J.F."/>
            <person name="Pitluck S."/>
            <person name="Liolios K."/>
            <person name="Pagani I."/>
            <person name="Ivanova N."/>
            <person name="Mavromatis K."/>
            <person name="Pati A."/>
            <person name="Tapia R."/>
            <person name="Han C."/>
            <person name="Goodwin L."/>
            <person name="Chen A."/>
            <person name="Palaniappan K."/>
            <person name="Land M."/>
            <person name="Hauser L."/>
            <person name="Chang Y.J."/>
            <person name="Jeffries C.D."/>
            <person name="Rohde M."/>
            <person name="Goker M."/>
            <person name="Tindall B.J."/>
            <person name="Detter J.C."/>
            <person name="Woyke T."/>
            <person name="Bristow J."/>
            <person name="Eisen J.A."/>
            <person name="Markowitz V."/>
            <person name="Hugenholtz P."/>
            <person name="Klenk H.P."/>
            <person name="Kyrpides N.C."/>
        </authorList>
    </citation>
    <scope>NUCLEOTIDE SEQUENCE [LARGE SCALE GENOMIC DNA]</scope>
    <source>
        <strain evidence="7">DSM 17132 / JCM 16389 / KACC 11308 / NBRC 106382 / 4M15</strain>
    </source>
</reference>
<gene>
    <name evidence="3" type="primary">purU</name>
    <name evidence="6" type="ordered locus">Lbys_2666</name>
</gene>
<dbReference type="Gene3D" id="3.30.70.260">
    <property type="match status" value="1"/>
</dbReference>
<dbReference type="EC" id="3.5.1.10" evidence="3 4"/>
<dbReference type="Proteomes" id="UP000007435">
    <property type="component" value="Chromosome"/>
</dbReference>
<dbReference type="GO" id="GO:0008864">
    <property type="term" value="F:formyltetrahydrofolate deformylase activity"/>
    <property type="evidence" value="ECO:0007669"/>
    <property type="project" value="UniProtKB-UniRule"/>
</dbReference>
<dbReference type="GO" id="GO:0006730">
    <property type="term" value="P:one-carbon metabolic process"/>
    <property type="evidence" value="ECO:0007669"/>
    <property type="project" value="UniProtKB-KW"/>
</dbReference>
<dbReference type="InterPro" id="IPR002912">
    <property type="entry name" value="ACT_dom"/>
</dbReference>
<dbReference type="GO" id="GO:0006189">
    <property type="term" value="P:'de novo' IMP biosynthetic process"/>
    <property type="evidence" value="ECO:0007669"/>
    <property type="project" value="UniProtKB-UniRule"/>
</dbReference>
<dbReference type="UniPathway" id="UPA00074">
    <property type="reaction ID" value="UER00170"/>
</dbReference>